<gene>
    <name evidence="1" type="ORF">FYJ78_03165</name>
</gene>
<keyword evidence="2" id="KW-1185">Reference proteome</keyword>
<reference evidence="1 2" key="1">
    <citation type="submission" date="2019-08" db="EMBL/GenBank/DDBJ databases">
        <title>In-depth cultivation of the pig gut microbiome towards novel bacterial diversity and tailored functional studies.</title>
        <authorList>
            <person name="Wylensek D."/>
            <person name="Hitch T.C.A."/>
            <person name="Clavel T."/>
        </authorList>
    </citation>
    <scope>NUCLEOTIDE SEQUENCE [LARGE SCALE GENOMIC DNA]</scope>
    <source>
        <strain evidence="2">WCA-380-WT-3B3</strain>
    </source>
</reference>
<dbReference type="Proteomes" id="UP000430222">
    <property type="component" value="Unassembled WGS sequence"/>
</dbReference>
<protein>
    <submittedName>
        <fullName evidence="1">Uncharacterized protein</fullName>
    </submittedName>
</protein>
<accession>A0A6I2UVT2</accession>
<dbReference type="AlphaFoldDB" id="A0A6I2UVT2"/>
<proteinExistence type="predicted"/>
<name>A0A6I2UVT2_9FIRM</name>
<dbReference type="RefSeq" id="WP_154619974.1">
    <property type="nucleotide sequence ID" value="NZ_VUNL01000003.1"/>
</dbReference>
<sequence>MKISPADAARVIGKSDQFVRIGLQRGLLKANGEPIGVAIKIAPPSKRYTYYINPKLLADFAGITLDELAERIERG</sequence>
<evidence type="ECO:0000313" key="1">
    <source>
        <dbReference type="EMBL" id="MSV24200.1"/>
    </source>
</evidence>
<evidence type="ECO:0000313" key="2">
    <source>
        <dbReference type="Proteomes" id="UP000430222"/>
    </source>
</evidence>
<organism evidence="1 2">
    <name type="scientific">Selenomonas montiformis</name>
    <dbReference type="NCBI Taxonomy" id="2652285"/>
    <lineage>
        <taxon>Bacteria</taxon>
        <taxon>Bacillati</taxon>
        <taxon>Bacillota</taxon>
        <taxon>Negativicutes</taxon>
        <taxon>Selenomonadales</taxon>
        <taxon>Selenomonadaceae</taxon>
        <taxon>Selenomonas</taxon>
    </lineage>
</organism>
<comment type="caution">
    <text evidence="1">The sequence shown here is derived from an EMBL/GenBank/DDBJ whole genome shotgun (WGS) entry which is preliminary data.</text>
</comment>
<dbReference type="EMBL" id="VUNL01000003">
    <property type="protein sequence ID" value="MSV24200.1"/>
    <property type="molecule type" value="Genomic_DNA"/>
</dbReference>